<accession>Q2RB77</accession>
<reference evidence="1" key="1">
    <citation type="journal article" date="2005" name="BMC Biol.">
        <title>The sequence of rice chromosomes 11 and 12, rich in disease resistance genes and recent gene duplications.</title>
        <authorList>
            <consortium name="The rice chromosomes 11 and 12 sequencing consortia"/>
        </authorList>
    </citation>
    <scope>NUCLEOTIDE SEQUENCE [LARGE SCALE GENOMIC DNA]</scope>
</reference>
<reference evidence="1" key="2">
    <citation type="submission" date="2005-04" db="EMBL/GenBank/DDBJ databases">
        <authorList>
            <person name="Buell C.R."/>
            <person name="Wing R.A."/>
            <person name="McCombie W.A."/>
            <person name="Ouyang S."/>
        </authorList>
    </citation>
    <scope>NUCLEOTIDE SEQUENCE</scope>
</reference>
<evidence type="ECO:0000313" key="1">
    <source>
        <dbReference type="EMBL" id="ABA91230.2"/>
    </source>
</evidence>
<name>Q2RB77_ORYSJ</name>
<dbReference type="AlphaFoldDB" id="Q2RB77"/>
<proteinExistence type="predicted"/>
<sequence>MLFPEILRLFQVELPQLSPSALVRIAIFDWACRIAGFDPSADLFGTMFYATVNSKTVVTPAGTKKTTFGSVNFNVRPERSDIWPLSRLGGGVLHASHFPLSQSWQVEVDGLPKLVMPAGANVLTLAQADTEARKLIGDVSVAEFSQLLSRQAARRANRCRIEMSTRRGMDEHKAQVSVREVQGVYAIELGAKRAPLLLVGEYLYSHPPKLAVGGEIPQLCALSV</sequence>
<reference evidence="1" key="3">
    <citation type="submission" date="2006-01" db="EMBL/GenBank/DDBJ databases">
        <authorList>
            <person name="Buell R."/>
        </authorList>
    </citation>
    <scope>NUCLEOTIDE SEQUENCE</scope>
</reference>
<dbReference type="EMBL" id="DP000010">
    <property type="protein sequence ID" value="ABA91230.2"/>
    <property type="molecule type" value="Genomic_DNA"/>
</dbReference>
<protein>
    <submittedName>
        <fullName evidence="1">Uncharacterized protein</fullName>
    </submittedName>
</protein>
<organism evidence="1">
    <name type="scientific">Oryza sativa subsp. japonica</name>
    <name type="common">Rice</name>
    <dbReference type="NCBI Taxonomy" id="39947"/>
    <lineage>
        <taxon>Eukaryota</taxon>
        <taxon>Viridiplantae</taxon>
        <taxon>Streptophyta</taxon>
        <taxon>Embryophyta</taxon>
        <taxon>Tracheophyta</taxon>
        <taxon>Spermatophyta</taxon>
        <taxon>Magnoliopsida</taxon>
        <taxon>Liliopsida</taxon>
        <taxon>Poales</taxon>
        <taxon>Poaceae</taxon>
        <taxon>BOP clade</taxon>
        <taxon>Oryzoideae</taxon>
        <taxon>Oryzeae</taxon>
        <taxon>Oryzinae</taxon>
        <taxon>Oryza</taxon>
        <taxon>Oryza sativa</taxon>
    </lineage>
</organism>
<gene>
    <name evidence="1" type="ordered locus">LOC_Os11g02930</name>
</gene>